<sequence length="226" mass="24720">MSLPEGEPWTDLARNVPGSGILHEAARRRQTEGAGSDRSWRVGADGELRVAEVLGELTGVSRWDRLRGRGPRWRVLHSVPLTDRHGRVRGDVDHVLIGPPGATTINTKHHRAGRLALDGEELVVNGWPTQYVAKARAEADRAAAALRPALTEIGNPALAAQLIVRPLIAVVGGRLLIERWAPGVTVVMTRQLVHTLVSMPAVLDADEVAQVWEVARRSTTWTTRDR</sequence>
<dbReference type="EMBL" id="JADQDF010000002">
    <property type="protein sequence ID" value="MBW0132511.1"/>
    <property type="molecule type" value="Genomic_DNA"/>
</dbReference>
<accession>A0ABS6UJU7</accession>
<dbReference type="Proteomes" id="UP000694300">
    <property type="component" value="Unassembled WGS sequence"/>
</dbReference>
<protein>
    <submittedName>
        <fullName evidence="3">NERD domain-containing protein</fullName>
    </submittedName>
</protein>
<dbReference type="Pfam" id="PF08378">
    <property type="entry name" value="NERD"/>
    <property type="match status" value="1"/>
</dbReference>
<name>A0ABS6UJU7_9PSEU</name>
<gene>
    <name evidence="3" type="ORF">I4I82_33230</name>
</gene>
<dbReference type="RefSeq" id="WP_218592351.1">
    <property type="nucleotide sequence ID" value="NZ_JADQDE010000633.1"/>
</dbReference>
<feature type="region of interest" description="Disordered" evidence="1">
    <location>
        <begin position="1"/>
        <end position="20"/>
    </location>
</feature>
<dbReference type="InterPro" id="IPR011528">
    <property type="entry name" value="NERD"/>
</dbReference>
<keyword evidence="4" id="KW-1185">Reference proteome</keyword>
<feature type="domain" description="NERD" evidence="2">
    <location>
        <begin position="43"/>
        <end position="150"/>
    </location>
</feature>
<evidence type="ECO:0000256" key="1">
    <source>
        <dbReference type="SAM" id="MobiDB-lite"/>
    </source>
</evidence>
<evidence type="ECO:0000313" key="3">
    <source>
        <dbReference type="EMBL" id="MBW0132511.1"/>
    </source>
</evidence>
<evidence type="ECO:0000259" key="2">
    <source>
        <dbReference type="Pfam" id="PF08378"/>
    </source>
</evidence>
<comment type="caution">
    <text evidence="3">The sequence shown here is derived from an EMBL/GenBank/DDBJ whole genome shotgun (WGS) entry which is preliminary data.</text>
</comment>
<reference evidence="3 4" key="1">
    <citation type="submission" date="2020-11" db="EMBL/GenBank/DDBJ databases">
        <title>Pseudonocardia abyssalis sp. nov. and Pseudonocardia oceani sp. nov., description and phylogenomic analysis of two novel actinomycetes isolated from the deep Southern Ocean.</title>
        <authorList>
            <person name="Parra J."/>
        </authorList>
    </citation>
    <scope>NUCLEOTIDE SEQUENCE [LARGE SCALE GENOMIC DNA]</scope>
    <source>
        <strain evidence="4">KRD185</strain>
    </source>
</reference>
<proteinExistence type="predicted"/>
<evidence type="ECO:0000313" key="4">
    <source>
        <dbReference type="Proteomes" id="UP000694300"/>
    </source>
</evidence>
<organism evidence="3 4">
    <name type="scientific">Pseudonocardia oceani</name>
    <dbReference type="NCBI Taxonomy" id="2792013"/>
    <lineage>
        <taxon>Bacteria</taxon>
        <taxon>Bacillati</taxon>
        <taxon>Actinomycetota</taxon>
        <taxon>Actinomycetes</taxon>
        <taxon>Pseudonocardiales</taxon>
        <taxon>Pseudonocardiaceae</taxon>
        <taxon>Pseudonocardia</taxon>
    </lineage>
</organism>